<dbReference type="GO" id="GO:0046103">
    <property type="term" value="P:inosine biosynthetic process"/>
    <property type="evidence" value="ECO:0007669"/>
    <property type="project" value="TreeGrafter"/>
</dbReference>
<comment type="similarity">
    <text evidence="2">Belongs to the metallo-dependent hydrolases superfamily. Adenosine and AMP deaminases family.</text>
</comment>
<evidence type="ECO:0000256" key="3">
    <source>
        <dbReference type="ARBA" id="ARBA00012784"/>
    </source>
</evidence>
<dbReference type="SUPFAM" id="SSF51556">
    <property type="entry name" value="Metallo-dependent hydrolases"/>
    <property type="match status" value="1"/>
</dbReference>
<evidence type="ECO:0000256" key="6">
    <source>
        <dbReference type="ARBA" id="ARBA00022833"/>
    </source>
</evidence>
<accession>A0A3L7AM96</accession>
<dbReference type="RefSeq" id="WP_121621384.1">
    <property type="nucleotide sequence ID" value="NZ_JACIIW010000004.1"/>
</dbReference>
<comment type="cofactor">
    <cofactor evidence="1">
        <name>Zn(2+)</name>
        <dbReference type="ChEBI" id="CHEBI:29105"/>
    </cofactor>
</comment>
<keyword evidence="4" id="KW-0479">Metal-binding</keyword>
<evidence type="ECO:0000256" key="1">
    <source>
        <dbReference type="ARBA" id="ARBA00001947"/>
    </source>
</evidence>
<dbReference type="PANTHER" id="PTHR11409">
    <property type="entry name" value="ADENOSINE DEAMINASE"/>
    <property type="match status" value="1"/>
</dbReference>
<dbReference type="OrthoDB" id="105475at2"/>
<dbReference type="GO" id="GO:0004000">
    <property type="term" value="F:adenosine deaminase activity"/>
    <property type="evidence" value="ECO:0007669"/>
    <property type="project" value="TreeGrafter"/>
</dbReference>
<dbReference type="GO" id="GO:0006154">
    <property type="term" value="P:adenosine catabolic process"/>
    <property type="evidence" value="ECO:0007669"/>
    <property type="project" value="TreeGrafter"/>
</dbReference>
<gene>
    <name evidence="8" type="ORF">D9R14_00750</name>
</gene>
<evidence type="ECO:0000313" key="9">
    <source>
        <dbReference type="Proteomes" id="UP000269692"/>
    </source>
</evidence>
<dbReference type="GO" id="GO:0005829">
    <property type="term" value="C:cytosol"/>
    <property type="evidence" value="ECO:0007669"/>
    <property type="project" value="TreeGrafter"/>
</dbReference>
<dbReference type="InterPro" id="IPR006330">
    <property type="entry name" value="Ado/ade_deaminase"/>
</dbReference>
<keyword evidence="6" id="KW-0862">Zinc</keyword>
<evidence type="ECO:0000313" key="8">
    <source>
        <dbReference type="EMBL" id="RLP81569.1"/>
    </source>
</evidence>
<dbReference type="PANTHER" id="PTHR11409:SF43">
    <property type="entry name" value="ADENOSINE DEAMINASE"/>
    <property type="match status" value="1"/>
</dbReference>
<evidence type="ECO:0000259" key="7">
    <source>
        <dbReference type="Pfam" id="PF00962"/>
    </source>
</evidence>
<dbReference type="GO" id="GO:0046872">
    <property type="term" value="F:metal ion binding"/>
    <property type="evidence" value="ECO:0007669"/>
    <property type="project" value="UniProtKB-KW"/>
</dbReference>
<dbReference type="InterPro" id="IPR001365">
    <property type="entry name" value="A_deaminase_dom"/>
</dbReference>
<dbReference type="GO" id="GO:0043103">
    <property type="term" value="P:hypoxanthine salvage"/>
    <property type="evidence" value="ECO:0007669"/>
    <property type="project" value="TreeGrafter"/>
</dbReference>
<keyword evidence="5" id="KW-0378">Hydrolase</keyword>
<evidence type="ECO:0000256" key="5">
    <source>
        <dbReference type="ARBA" id="ARBA00022801"/>
    </source>
</evidence>
<dbReference type="Pfam" id="PF00962">
    <property type="entry name" value="A_deaminase"/>
    <property type="match status" value="1"/>
</dbReference>
<comment type="caution">
    <text evidence="8">The sequence shown here is derived from an EMBL/GenBank/DDBJ whole genome shotgun (WGS) entry which is preliminary data.</text>
</comment>
<dbReference type="AlphaFoldDB" id="A0A3L7AM96"/>
<proteinExistence type="inferred from homology"/>
<protein>
    <recommendedName>
        <fullName evidence="3">adenosine deaminase</fullName>
        <ecNumber evidence="3">3.5.4.4</ecNumber>
    </recommendedName>
</protein>
<dbReference type="EC" id="3.5.4.4" evidence="3"/>
<dbReference type="InterPro" id="IPR032466">
    <property type="entry name" value="Metal_Hydrolase"/>
</dbReference>
<dbReference type="Gene3D" id="3.20.20.140">
    <property type="entry name" value="Metal-dependent hydrolases"/>
    <property type="match status" value="1"/>
</dbReference>
<keyword evidence="9" id="KW-1185">Reference proteome</keyword>
<feature type="domain" description="Adenosine deaminase" evidence="7">
    <location>
        <begin position="270"/>
        <end position="488"/>
    </location>
</feature>
<dbReference type="EMBL" id="RCTF01000001">
    <property type="protein sequence ID" value="RLP81569.1"/>
    <property type="molecule type" value="Genomic_DNA"/>
</dbReference>
<evidence type="ECO:0000256" key="4">
    <source>
        <dbReference type="ARBA" id="ARBA00022723"/>
    </source>
</evidence>
<sequence>MRRRIWIAALLLVAAAILVRLAVVAQDIPGVAAAARMETLRDDLPRLRAFLARMPKGADLHMHLSGAVYAERLIGFAVADGLCLRKADMTLMDPPAGAAPGAPCGPDPALVPVAEAIAGWRGQGTYDQMVNAFSLRWFVPTPAVPSGHDQFFGTFSRFNAATGGADWDATLARTAEMTLDQLRQYDAENVQYAELMATLFEGDDRRRMARFVTRAAGGRPVTEADPAVLLAALKDNGLADLVAARARDMTALVARIDALRACGGGTQKPGCGVAFRYIAQINRNGPPAEVFAQTALSVALARALPSVVAGINYVGPEDFQIARRDYRAHMGWIGFLAGADVPVALHAGELWLGLVPPDDLDFHIRAAVEVAGARRIGHGTAIAFERDMDALLAEMARRGVTVEVALTSSDVILGVRGRAHPIHTYLSAGVPVTLATDDAGVSRIDLTNEYLRAAVDQGLGYRRLRTFAHTGIARSFLAEADKGRERQRLDAAFADFEQEIAAGMPFGAKAAAVVGAAFGIGR</sequence>
<dbReference type="Proteomes" id="UP000269692">
    <property type="component" value="Unassembled WGS sequence"/>
</dbReference>
<evidence type="ECO:0000256" key="2">
    <source>
        <dbReference type="ARBA" id="ARBA00006676"/>
    </source>
</evidence>
<reference evidence="8 9" key="1">
    <citation type="submission" date="2018-10" db="EMBL/GenBank/DDBJ databases">
        <title>Xanthobacter tagetidis genome sequencing and assembly.</title>
        <authorList>
            <person name="Maclea K.S."/>
            <person name="Goen A.E."/>
            <person name="Fatima S.A."/>
        </authorList>
    </citation>
    <scope>NUCLEOTIDE SEQUENCE [LARGE SCALE GENOMIC DNA]</scope>
    <source>
        <strain evidence="8 9">ATCC 700314</strain>
    </source>
</reference>
<organism evidence="8 9">
    <name type="scientific">Xanthobacter tagetidis</name>
    <dbReference type="NCBI Taxonomy" id="60216"/>
    <lineage>
        <taxon>Bacteria</taxon>
        <taxon>Pseudomonadati</taxon>
        <taxon>Pseudomonadota</taxon>
        <taxon>Alphaproteobacteria</taxon>
        <taxon>Hyphomicrobiales</taxon>
        <taxon>Xanthobacteraceae</taxon>
        <taxon>Xanthobacter</taxon>
    </lineage>
</organism>
<name>A0A3L7AM96_9HYPH</name>